<evidence type="ECO:0000256" key="2">
    <source>
        <dbReference type="ARBA" id="ARBA00022741"/>
    </source>
</evidence>
<dbReference type="OrthoDB" id="2314769at2759"/>
<gene>
    <name evidence="6" type="ORF">CPELLU_LOCUS18705</name>
</gene>
<protein>
    <submittedName>
        <fullName evidence="6">12626_t:CDS:1</fullName>
    </submittedName>
</protein>
<reference evidence="6" key="1">
    <citation type="submission" date="2021-06" db="EMBL/GenBank/DDBJ databases">
        <authorList>
            <person name="Kallberg Y."/>
            <person name="Tangrot J."/>
            <person name="Rosling A."/>
        </authorList>
    </citation>
    <scope>NUCLEOTIDE SEQUENCE</scope>
    <source>
        <strain evidence="6">FL966</strain>
    </source>
</reference>
<dbReference type="Proteomes" id="UP000789759">
    <property type="component" value="Unassembled WGS sequence"/>
</dbReference>
<sequence>MFGEIDDQQNFNAIEEKLKTIHAATTDYNSLEANKFLQNSKIPHNQIIKLENGKEVKRGMQVVKKFYQPIAKPVAQKEIVDLTSTVENSKEKHVSILTELKDCPNIITFYGTMLLNNKLYVISEWAEEGDLNTYLKEHPGLSWEFKLKISCEIASGLAFCHFCDILHHDIRSHNILLTENLTAKISNFRASRKEKDHTTPVRDFMLISKWLSPEKLKDAKTPYSKQCDIYSFSILLWELAFQKMPFDNIKNVSDLIEIVLEKNERPPLTGNIPPEYEEIMKLGWSPYPIKRPTADMIFTAATKSSNR</sequence>
<keyword evidence="3" id="KW-0418">Kinase</keyword>
<dbReference type="PANTHER" id="PTHR44329">
    <property type="entry name" value="SERINE/THREONINE-PROTEIN KINASE TNNI3K-RELATED"/>
    <property type="match status" value="1"/>
</dbReference>
<keyword evidence="7" id="KW-1185">Reference proteome</keyword>
<dbReference type="GO" id="GO:0004674">
    <property type="term" value="F:protein serine/threonine kinase activity"/>
    <property type="evidence" value="ECO:0007669"/>
    <property type="project" value="TreeGrafter"/>
</dbReference>
<dbReference type="InterPro" id="IPR011009">
    <property type="entry name" value="Kinase-like_dom_sf"/>
</dbReference>
<dbReference type="EMBL" id="CAJVQA010038911">
    <property type="protein sequence ID" value="CAG8811506.1"/>
    <property type="molecule type" value="Genomic_DNA"/>
</dbReference>
<dbReference type="PANTHER" id="PTHR44329:SF288">
    <property type="entry name" value="MITOGEN-ACTIVATED PROTEIN KINASE KINASE KINASE 20"/>
    <property type="match status" value="1"/>
</dbReference>
<dbReference type="GO" id="GO:0005524">
    <property type="term" value="F:ATP binding"/>
    <property type="evidence" value="ECO:0007669"/>
    <property type="project" value="UniProtKB-KW"/>
</dbReference>
<accession>A0A9N9PFH7</accession>
<dbReference type="InterPro" id="IPR051681">
    <property type="entry name" value="Ser/Thr_Kinases-Pseudokinases"/>
</dbReference>
<dbReference type="Gene3D" id="1.10.510.10">
    <property type="entry name" value="Transferase(Phosphotransferase) domain 1"/>
    <property type="match status" value="1"/>
</dbReference>
<feature type="domain" description="Protein kinase" evidence="5">
    <location>
        <begin position="1"/>
        <end position="307"/>
    </location>
</feature>
<proteinExistence type="predicted"/>
<dbReference type="SUPFAM" id="SSF56112">
    <property type="entry name" value="Protein kinase-like (PK-like)"/>
    <property type="match status" value="1"/>
</dbReference>
<dbReference type="AlphaFoldDB" id="A0A9N9PFH7"/>
<feature type="non-terminal residue" evidence="6">
    <location>
        <position position="307"/>
    </location>
</feature>
<name>A0A9N9PFH7_9GLOM</name>
<evidence type="ECO:0000256" key="4">
    <source>
        <dbReference type="ARBA" id="ARBA00022840"/>
    </source>
</evidence>
<evidence type="ECO:0000313" key="7">
    <source>
        <dbReference type="Proteomes" id="UP000789759"/>
    </source>
</evidence>
<organism evidence="6 7">
    <name type="scientific">Cetraspora pellucida</name>
    <dbReference type="NCBI Taxonomy" id="1433469"/>
    <lineage>
        <taxon>Eukaryota</taxon>
        <taxon>Fungi</taxon>
        <taxon>Fungi incertae sedis</taxon>
        <taxon>Mucoromycota</taxon>
        <taxon>Glomeromycotina</taxon>
        <taxon>Glomeromycetes</taxon>
        <taxon>Diversisporales</taxon>
        <taxon>Gigasporaceae</taxon>
        <taxon>Cetraspora</taxon>
    </lineage>
</organism>
<evidence type="ECO:0000313" key="6">
    <source>
        <dbReference type="EMBL" id="CAG8811506.1"/>
    </source>
</evidence>
<evidence type="ECO:0000256" key="3">
    <source>
        <dbReference type="ARBA" id="ARBA00022777"/>
    </source>
</evidence>
<dbReference type="PROSITE" id="PS50011">
    <property type="entry name" value="PROTEIN_KINASE_DOM"/>
    <property type="match status" value="1"/>
</dbReference>
<comment type="caution">
    <text evidence="6">The sequence shown here is derived from an EMBL/GenBank/DDBJ whole genome shotgun (WGS) entry which is preliminary data.</text>
</comment>
<keyword evidence="4" id="KW-0067">ATP-binding</keyword>
<dbReference type="InterPro" id="IPR000719">
    <property type="entry name" value="Prot_kinase_dom"/>
</dbReference>
<keyword evidence="2" id="KW-0547">Nucleotide-binding</keyword>
<evidence type="ECO:0000256" key="1">
    <source>
        <dbReference type="ARBA" id="ARBA00022679"/>
    </source>
</evidence>
<evidence type="ECO:0000259" key="5">
    <source>
        <dbReference type="PROSITE" id="PS50011"/>
    </source>
</evidence>
<dbReference type="Pfam" id="PF07714">
    <property type="entry name" value="PK_Tyr_Ser-Thr"/>
    <property type="match status" value="1"/>
</dbReference>
<dbReference type="InterPro" id="IPR008266">
    <property type="entry name" value="Tyr_kinase_AS"/>
</dbReference>
<dbReference type="InterPro" id="IPR001245">
    <property type="entry name" value="Ser-Thr/Tyr_kinase_cat_dom"/>
</dbReference>
<dbReference type="PROSITE" id="PS00109">
    <property type="entry name" value="PROTEIN_KINASE_TYR"/>
    <property type="match status" value="1"/>
</dbReference>
<keyword evidence="1" id="KW-0808">Transferase</keyword>